<dbReference type="PRINTS" id="PR01713">
    <property type="entry name" value="NUCEPIMERASE"/>
</dbReference>
<evidence type="ECO:0000313" key="3">
    <source>
        <dbReference type="Proteomes" id="UP000222824"/>
    </source>
</evidence>
<dbReference type="InterPro" id="IPR036291">
    <property type="entry name" value="NAD(P)-bd_dom_sf"/>
</dbReference>
<dbReference type="Proteomes" id="UP000222824">
    <property type="component" value="Unassembled WGS sequence"/>
</dbReference>
<sequence>MQTALVTGAAGFIGSHLVDELLDRGWTVRGLDDLSSGDPENLKVARQSEAFTFVEGDVRNRGTVNKALGDADAVFHQAALASVPSSFEDPLSATTRNCTGTATVIDAAADCGVESVIVASSASVYGSGGTLPKSEDHPVNPESPYAASKYYTENVALQIGDREGICVSALRYFNVFGPRQDPDGEYAAVIPKFINLLLQDEQPVIFGDGEQSRDFVFVDDVVTANIQAAKESNSGVFNIARGSTVTINKLVAVINKTLDRDIEPVHEDPRPGDIRHSVADISKANKSIGFEPDTSFTEGIERTVEWFRSQ</sequence>
<name>A0A2G1WK96_9EURY</name>
<dbReference type="Pfam" id="PF01370">
    <property type="entry name" value="Epimerase"/>
    <property type="match status" value="1"/>
</dbReference>
<protein>
    <submittedName>
        <fullName evidence="2">GDP-mannose 4,6-dehydratase</fullName>
    </submittedName>
</protein>
<accession>A0A2G1WK96</accession>
<dbReference type="Gene3D" id="3.90.25.10">
    <property type="entry name" value="UDP-galactose 4-epimerase, domain 1"/>
    <property type="match status" value="1"/>
</dbReference>
<feature type="domain" description="NAD-dependent epimerase/dehydratase" evidence="1">
    <location>
        <begin position="4"/>
        <end position="240"/>
    </location>
</feature>
<comment type="caution">
    <text evidence="2">The sequence shown here is derived from an EMBL/GenBank/DDBJ whole genome shotgun (WGS) entry which is preliminary data.</text>
</comment>
<dbReference type="EMBL" id="NHOA01000041">
    <property type="protein sequence ID" value="PHQ39383.1"/>
    <property type="molecule type" value="Genomic_DNA"/>
</dbReference>
<reference evidence="2 3" key="1">
    <citation type="journal article" date="2014" name="Front. Microbiol.">
        <title>Population and genomic analysis of the genus Halorubrum.</title>
        <authorList>
            <person name="Fullmer M.S."/>
            <person name="Soucy S.M."/>
            <person name="Swithers K.S."/>
            <person name="Makkay A.M."/>
            <person name="Wheeler R."/>
            <person name="Ventosa A."/>
            <person name="Gogarten J.P."/>
            <person name="Papke R.T."/>
        </authorList>
    </citation>
    <scope>NUCLEOTIDE SEQUENCE [LARGE SCALE GENOMIC DNA]</scope>
    <source>
        <strain evidence="2 3">C49</strain>
    </source>
</reference>
<proteinExistence type="predicted"/>
<dbReference type="InterPro" id="IPR050177">
    <property type="entry name" value="Lipid_A_modif_metabolic_enz"/>
</dbReference>
<dbReference type="InterPro" id="IPR001509">
    <property type="entry name" value="Epimerase_deHydtase"/>
</dbReference>
<dbReference type="PANTHER" id="PTHR43245:SF13">
    <property type="entry name" value="UDP-D-APIOSE_UDP-D-XYLOSE SYNTHASE 2"/>
    <property type="match status" value="1"/>
</dbReference>
<keyword evidence="3" id="KW-1185">Reference proteome</keyword>
<organism evidence="2 3">
    <name type="scientific">Halorubrum persicum</name>
    <dbReference type="NCBI Taxonomy" id="1383844"/>
    <lineage>
        <taxon>Archaea</taxon>
        <taxon>Methanobacteriati</taxon>
        <taxon>Methanobacteriota</taxon>
        <taxon>Stenosarchaea group</taxon>
        <taxon>Halobacteria</taxon>
        <taxon>Halobacteriales</taxon>
        <taxon>Haloferacaceae</taxon>
        <taxon>Halorubrum</taxon>
    </lineage>
</organism>
<dbReference type="AlphaFoldDB" id="A0A2G1WK96"/>
<evidence type="ECO:0000259" key="1">
    <source>
        <dbReference type="Pfam" id="PF01370"/>
    </source>
</evidence>
<dbReference type="OrthoDB" id="4907at2157"/>
<dbReference type="RefSeq" id="WP_099254873.1">
    <property type="nucleotide sequence ID" value="NZ_NHOA01000041.1"/>
</dbReference>
<gene>
    <name evidence="2" type="ORF">DJ69_06485</name>
</gene>
<evidence type="ECO:0000313" key="2">
    <source>
        <dbReference type="EMBL" id="PHQ39383.1"/>
    </source>
</evidence>
<dbReference type="PANTHER" id="PTHR43245">
    <property type="entry name" value="BIFUNCTIONAL POLYMYXIN RESISTANCE PROTEIN ARNA"/>
    <property type="match status" value="1"/>
</dbReference>
<dbReference type="Gene3D" id="3.40.50.720">
    <property type="entry name" value="NAD(P)-binding Rossmann-like Domain"/>
    <property type="match status" value="1"/>
</dbReference>
<dbReference type="SUPFAM" id="SSF51735">
    <property type="entry name" value="NAD(P)-binding Rossmann-fold domains"/>
    <property type="match status" value="1"/>
</dbReference>